<protein>
    <submittedName>
        <fullName evidence="2">Uncharacterized protein</fullName>
    </submittedName>
</protein>
<proteinExistence type="predicted"/>
<accession>W9R6R8</accession>
<dbReference type="EMBL" id="KE344382">
    <property type="protein sequence ID" value="EXB59529.1"/>
    <property type="molecule type" value="Genomic_DNA"/>
</dbReference>
<dbReference type="AlphaFoldDB" id="W9R6R8"/>
<feature type="compositionally biased region" description="Basic and acidic residues" evidence="1">
    <location>
        <begin position="86"/>
        <end position="99"/>
    </location>
</feature>
<sequence length="124" mass="14194">MDLDRKGDRDRDEIVKNSQHIKTEADQDRGESEKDSCQGEDPKAVTFIPQSYINAANTNMTCVKRITKLKVTFFRLYVNFVRIRSRSEEEPKVDRDARSKSKGMKAGIVLGVGQEVRRQAEDSE</sequence>
<dbReference type="Proteomes" id="UP000030645">
    <property type="component" value="Unassembled WGS sequence"/>
</dbReference>
<name>W9R6R8_9ROSA</name>
<evidence type="ECO:0000313" key="2">
    <source>
        <dbReference type="EMBL" id="EXB59529.1"/>
    </source>
</evidence>
<feature type="compositionally biased region" description="Basic and acidic residues" evidence="1">
    <location>
        <begin position="115"/>
        <end position="124"/>
    </location>
</feature>
<feature type="region of interest" description="Disordered" evidence="1">
    <location>
        <begin position="86"/>
        <end position="124"/>
    </location>
</feature>
<evidence type="ECO:0000256" key="1">
    <source>
        <dbReference type="SAM" id="MobiDB-lite"/>
    </source>
</evidence>
<feature type="region of interest" description="Disordered" evidence="1">
    <location>
        <begin position="1"/>
        <end position="42"/>
    </location>
</feature>
<gene>
    <name evidence="2" type="ORF">L484_009286</name>
</gene>
<organism evidence="2 3">
    <name type="scientific">Morus notabilis</name>
    <dbReference type="NCBI Taxonomy" id="981085"/>
    <lineage>
        <taxon>Eukaryota</taxon>
        <taxon>Viridiplantae</taxon>
        <taxon>Streptophyta</taxon>
        <taxon>Embryophyta</taxon>
        <taxon>Tracheophyta</taxon>
        <taxon>Spermatophyta</taxon>
        <taxon>Magnoliopsida</taxon>
        <taxon>eudicotyledons</taxon>
        <taxon>Gunneridae</taxon>
        <taxon>Pentapetalae</taxon>
        <taxon>rosids</taxon>
        <taxon>fabids</taxon>
        <taxon>Rosales</taxon>
        <taxon>Moraceae</taxon>
        <taxon>Moreae</taxon>
        <taxon>Morus</taxon>
    </lineage>
</organism>
<reference evidence="3" key="1">
    <citation type="submission" date="2013-01" db="EMBL/GenBank/DDBJ databases">
        <title>Draft Genome Sequence of a Mulberry Tree, Morus notabilis C.K. Schneid.</title>
        <authorList>
            <person name="He N."/>
            <person name="Zhao S."/>
        </authorList>
    </citation>
    <scope>NUCLEOTIDE SEQUENCE</scope>
</reference>
<keyword evidence="3" id="KW-1185">Reference proteome</keyword>
<evidence type="ECO:0000313" key="3">
    <source>
        <dbReference type="Proteomes" id="UP000030645"/>
    </source>
</evidence>